<accession>A0A834TSE2</accession>
<feature type="compositionally biased region" description="Basic and acidic residues" evidence="1">
    <location>
        <begin position="34"/>
        <end position="51"/>
    </location>
</feature>
<dbReference type="PANTHER" id="PTHR34797:SF1">
    <property type="entry name" value="ATG8-INTERACTING PROTEIN 2"/>
    <property type="match status" value="1"/>
</dbReference>
<organism evidence="2 3">
    <name type="scientific">Senna tora</name>
    <dbReference type="NCBI Taxonomy" id="362788"/>
    <lineage>
        <taxon>Eukaryota</taxon>
        <taxon>Viridiplantae</taxon>
        <taxon>Streptophyta</taxon>
        <taxon>Embryophyta</taxon>
        <taxon>Tracheophyta</taxon>
        <taxon>Spermatophyta</taxon>
        <taxon>Magnoliopsida</taxon>
        <taxon>eudicotyledons</taxon>
        <taxon>Gunneridae</taxon>
        <taxon>Pentapetalae</taxon>
        <taxon>rosids</taxon>
        <taxon>fabids</taxon>
        <taxon>Fabales</taxon>
        <taxon>Fabaceae</taxon>
        <taxon>Caesalpinioideae</taxon>
        <taxon>Cassia clade</taxon>
        <taxon>Senna</taxon>
    </lineage>
</organism>
<dbReference type="Proteomes" id="UP000634136">
    <property type="component" value="Unassembled WGS sequence"/>
</dbReference>
<sequence length="290" mass="32115">MADNEDGEKKTSHGNEWEVVSLTASAYAAAPSSRQDELKNDDKGDAHTQDEAETSHPLFMSHHFVFPPSRHENLPLEPDYSVILDKSGGKDVVSEDGENLTISGLDVSEEFPDIQYLDDKIKKLSVHGKQFEEGTTLESLGLIDKEESMYHSAKYSSLHSETDFSGASAFGENVVVSEIIEPVEQESNVSPDLAHSKNFSKDDKYNPSNLPCGAWWKRRAAALYAHATAVMGLVMLGQRWQQERAYQIKLLSNVDEARSRMLAPIFRLKDVIVGGQRRGSMIRGGSSGEN</sequence>
<evidence type="ECO:0000313" key="2">
    <source>
        <dbReference type="EMBL" id="KAF7826066.1"/>
    </source>
</evidence>
<protein>
    <submittedName>
        <fullName evidence="2">ATG8-interacting protein 1-like</fullName>
    </submittedName>
</protein>
<keyword evidence="3" id="KW-1185">Reference proteome</keyword>
<evidence type="ECO:0000256" key="1">
    <source>
        <dbReference type="SAM" id="MobiDB-lite"/>
    </source>
</evidence>
<gene>
    <name evidence="2" type="ORF">G2W53_017230</name>
</gene>
<dbReference type="AlphaFoldDB" id="A0A834TSE2"/>
<reference evidence="2" key="1">
    <citation type="submission" date="2020-09" db="EMBL/GenBank/DDBJ databases">
        <title>Genome-Enabled Discovery of Anthraquinone Biosynthesis in Senna tora.</title>
        <authorList>
            <person name="Kang S.-H."/>
            <person name="Pandey R.P."/>
            <person name="Lee C.-M."/>
            <person name="Sim J.-S."/>
            <person name="Jeong J.-T."/>
            <person name="Choi B.-S."/>
            <person name="Jung M."/>
            <person name="Ginzburg D."/>
            <person name="Zhao K."/>
            <person name="Won S.Y."/>
            <person name="Oh T.-J."/>
            <person name="Yu Y."/>
            <person name="Kim N.-H."/>
            <person name="Lee O.R."/>
            <person name="Lee T.-H."/>
            <person name="Bashyal P."/>
            <person name="Kim T.-S."/>
            <person name="Lee W.-H."/>
            <person name="Kawkins C."/>
            <person name="Kim C.-K."/>
            <person name="Kim J.S."/>
            <person name="Ahn B.O."/>
            <person name="Rhee S.Y."/>
            <person name="Sohng J.K."/>
        </authorList>
    </citation>
    <scope>NUCLEOTIDE SEQUENCE</scope>
    <source>
        <tissue evidence="2">Leaf</tissue>
    </source>
</reference>
<comment type="caution">
    <text evidence="2">The sequence shown here is derived from an EMBL/GenBank/DDBJ whole genome shotgun (WGS) entry which is preliminary data.</text>
</comment>
<dbReference type="OrthoDB" id="604034at2759"/>
<name>A0A834TSE2_9FABA</name>
<dbReference type="EMBL" id="JAAIUW010000006">
    <property type="protein sequence ID" value="KAF7826066.1"/>
    <property type="molecule type" value="Genomic_DNA"/>
</dbReference>
<dbReference type="PANTHER" id="PTHR34797">
    <property type="entry name" value="ATG8-INTERACTING PROTEIN 2"/>
    <property type="match status" value="1"/>
</dbReference>
<dbReference type="InterPro" id="IPR040304">
    <property type="entry name" value="ATG8-IP-1/2"/>
</dbReference>
<evidence type="ECO:0000313" key="3">
    <source>
        <dbReference type="Proteomes" id="UP000634136"/>
    </source>
</evidence>
<proteinExistence type="predicted"/>
<feature type="region of interest" description="Disordered" evidence="1">
    <location>
        <begin position="28"/>
        <end position="51"/>
    </location>
</feature>